<proteinExistence type="inferred from homology"/>
<accession>A0AA89AK00</accession>
<dbReference type="InterPro" id="IPR026992">
    <property type="entry name" value="DIOX_N"/>
</dbReference>
<dbReference type="FunFam" id="2.60.120.330:FF:000022">
    <property type="entry name" value="Probable 2-oxoglutarate-dependent dioxygenase AOP1.2"/>
    <property type="match status" value="1"/>
</dbReference>
<evidence type="ECO:0000256" key="2">
    <source>
        <dbReference type="ARBA" id="ARBA00022723"/>
    </source>
</evidence>
<name>A0AA89AK00_9ASTE</name>
<protein>
    <recommendedName>
        <fullName evidence="7">Fe2OG dioxygenase domain-containing protein</fullName>
    </recommendedName>
</protein>
<dbReference type="GO" id="GO:0016705">
    <property type="term" value="F:oxidoreductase activity, acting on paired donors, with incorporation or reduction of molecular oxygen"/>
    <property type="evidence" value="ECO:0007669"/>
    <property type="project" value="UniProtKB-ARBA"/>
</dbReference>
<dbReference type="InterPro" id="IPR027443">
    <property type="entry name" value="IPNS-like_sf"/>
</dbReference>
<comment type="caution">
    <text evidence="8">The sequence shown here is derived from an EMBL/GenBank/DDBJ whole genome shotgun (WGS) entry which is preliminary data.</text>
</comment>
<keyword evidence="3 6" id="KW-0560">Oxidoreductase</keyword>
<comment type="similarity">
    <text evidence="1 6">Belongs to the iron/ascorbate-dependent oxidoreductase family.</text>
</comment>
<dbReference type="PANTHER" id="PTHR47990">
    <property type="entry name" value="2-OXOGLUTARATE (2OG) AND FE(II)-DEPENDENT OXYGENASE SUPERFAMILY PROTEIN-RELATED"/>
    <property type="match status" value="1"/>
</dbReference>
<dbReference type="InterPro" id="IPR050231">
    <property type="entry name" value="Iron_ascorbate_oxido_reductase"/>
</dbReference>
<dbReference type="InterPro" id="IPR005123">
    <property type="entry name" value="Oxoglu/Fe-dep_dioxygenase_dom"/>
</dbReference>
<dbReference type="PROSITE" id="PS51471">
    <property type="entry name" value="FE2OG_OXY"/>
    <property type="match status" value="1"/>
</dbReference>
<dbReference type="SUPFAM" id="SSF51197">
    <property type="entry name" value="Clavaminate synthase-like"/>
    <property type="match status" value="1"/>
</dbReference>
<dbReference type="Pfam" id="PF03171">
    <property type="entry name" value="2OG-FeII_Oxy"/>
    <property type="match status" value="1"/>
</dbReference>
<keyword evidence="2 6" id="KW-0479">Metal-binding</keyword>
<dbReference type="Gene3D" id="2.60.120.330">
    <property type="entry name" value="B-lactam Antibiotic, Isopenicillin N Synthase, Chain"/>
    <property type="match status" value="1"/>
</dbReference>
<feature type="non-terminal residue" evidence="8">
    <location>
        <position position="344"/>
    </location>
</feature>
<evidence type="ECO:0000256" key="1">
    <source>
        <dbReference type="ARBA" id="ARBA00008056"/>
    </source>
</evidence>
<evidence type="ECO:0000259" key="7">
    <source>
        <dbReference type="PROSITE" id="PS51471"/>
    </source>
</evidence>
<evidence type="ECO:0000313" key="9">
    <source>
        <dbReference type="Proteomes" id="UP001188597"/>
    </source>
</evidence>
<evidence type="ECO:0000256" key="4">
    <source>
        <dbReference type="ARBA" id="ARBA00023004"/>
    </source>
</evidence>
<gene>
    <name evidence="8" type="ORF">RJ639_018597</name>
</gene>
<keyword evidence="4 6" id="KW-0408">Iron</keyword>
<dbReference type="Pfam" id="PF14226">
    <property type="entry name" value="DIOX_N"/>
    <property type="match status" value="1"/>
</dbReference>
<dbReference type="Proteomes" id="UP001188597">
    <property type="component" value="Unassembled WGS sequence"/>
</dbReference>
<evidence type="ECO:0000256" key="6">
    <source>
        <dbReference type="RuleBase" id="RU003682"/>
    </source>
</evidence>
<keyword evidence="9" id="KW-1185">Reference proteome</keyword>
<evidence type="ECO:0000313" key="8">
    <source>
        <dbReference type="EMBL" id="KAK3004066.1"/>
    </source>
</evidence>
<feature type="domain" description="Fe2OG dioxygenase" evidence="7">
    <location>
        <begin position="202"/>
        <end position="303"/>
    </location>
</feature>
<evidence type="ECO:0000256" key="3">
    <source>
        <dbReference type="ARBA" id="ARBA00023002"/>
    </source>
</evidence>
<dbReference type="EMBL" id="JAVXUP010002318">
    <property type="protein sequence ID" value="KAK3004066.1"/>
    <property type="molecule type" value="Genomic_DNA"/>
</dbReference>
<reference evidence="8" key="1">
    <citation type="submission" date="2022-12" db="EMBL/GenBank/DDBJ databases">
        <title>Draft genome assemblies for two species of Escallonia (Escalloniales).</title>
        <authorList>
            <person name="Chanderbali A."/>
            <person name="Dervinis C."/>
            <person name="Anghel I."/>
            <person name="Soltis D."/>
            <person name="Soltis P."/>
            <person name="Zapata F."/>
        </authorList>
    </citation>
    <scope>NUCLEOTIDE SEQUENCE</scope>
    <source>
        <strain evidence="8">UCBG64.0493</strain>
        <tissue evidence="8">Leaf</tissue>
    </source>
</reference>
<dbReference type="InterPro" id="IPR044861">
    <property type="entry name" value="IPNS-like_FE2OG_OXY"/>
</dbReference>
<comment type="function">
    <text evidence="5">Probable 2-oxoglutarate-dependent dioxygenase that may be involved in glucosinolates biosynthesis. May play a role in the production of aliphatic glucosinolates.</text>
</comment>
<dbReference type="GO" id="GO:0046872">
    <property type="term" value="F:metal ion binding"/>
    <property type="evidence" value="ECO:0007669"/>
    <property type="project" value="UniProtKB-KW"/>
</dbReference>
<dbReference type="AlphaFoldDB" id="A0AA89AK00"/>
<evidence type="ECO:0000256" key="5">
    <source>
        <dbReference type="ARBA" id="ARBA00057022"/>
    </source>
</evidence>
<organism evidence="8 9">
    <name type="scientific">Escallonia herrerae</name>
    <dbReference type="NCBI Taxonomy" id="1293975"/>
    <lineage>
        <taxon>Eukaryota</taxon>
        <taxon>Viridiplantae</taxon>
        <taxon>Streptophyta</taxon>
        <taxon>Embryophyta</taxon>
        <taxon>Tracheophyta</taxon>
        <taxon>Spermatophyta</taxon>
        <taxon>Magnoliopsida</taxon>
        <taxon>eudicotyledons</taxon>
        <taxon>Gunneridae</taxon>
        <taxon>Pentapetalae</taxon>
        <taxon>asterids</taxon>
        <taxon>campanulids</taxon>
        <taxon>Escalloniales</taxon>
        <taxon>Escalloniaceae</taxon>
        <taxon>Escallonia</taxon>
    </lineage>
</organism>
<sequence length="344" mass="38266">ALAITSILHTNRTSLAKAAVKDTVLTSLSIFLSCPANMVNNTQTPFKVPVIDFSGKDLTPGTSDWVSTSNEVRQALEDCGCFEAAYGKVSSKLHGSICHAMEDLFDLPTENKSRYTFDTPFYGYTGPSAQAPLRESVNIRDPSNPEEAKGFTDLMWPEGNETFRETIYSYSKQIAELDQMVTRMVFDNFGVEKYHKSHVEASTYILRVIKYRDPQSSETNIGCGAHADMSFTTILHQNQVSGLQIKTKDGEWIDVAPSTNCSFIVMAGHPFTVWSNGRVHAPVHQVVMKGDKTRYSVALFSYGTGVIQPPEEFIDEEHPLKYKPFDNIQSAVFFTKSKGSLPTQ</sequence>